<dbReference type="EMBL" id="CYGV01001286">
    <property type="protein sequence ID" value="CUA72101.1"/>
    <property type="molecule type" value="Genomic_DNA"/>
</dbReference>
<feature type="region of interest" description="Disordered" evidence="1">
    <location>
        <begin position="1"/>
        <end position="53"/>
    </location>
</feature>
<proteinExistence type="predicted"/>
<dbReference type="Proteomes" id="UP000044841">
    <property type="component" value="Unassembled WGS sequence"/>
</dbReference>
<gene>
    <name evidence="2" type="ORF">RSOLAG22IIIB_10081</name>
</gene>
<protein>
    <submittedName>
        <fullName evidence="2">Uncharacterized protein</fullName>
    </submittedName>
</protein>
<dbReference type="Gene3D" id="3.60.130.30">
    <property type="match status" value="1"/>
</dbReference>
<sequence>MAKKPSQAKKSGKPSWTDQITPDIFHGLNINSTGREPSIRNRPPPTGKPYERKQKLARETLGKTENDMTKKLLELLSRALKNQVRLPFLLSEFEEERTKGIAVSTSGPFRGLEGQPKRLTIEKGPAVITDQAGVPIVWYFPHFIGTGLQDNLMKSITDLAQVYRPPSDTEIRDRRAGARKTEECLAPVSEARYMTRSRTVLADNLTDLKHADNQLNQEKTDESSPCTMEEPTFIPDDQPCPKAYRECIGEVRIASELDLGSSICEPDTPAVSNQDNQLEFDPVAYYFSPGWSQTGMQYIRPIQMSLHFRNALDKALYETVQVLEAKRLLDKQIGRLIRIIHPSLSRSMEELRASMSSVEGPTGIAVTNGWTSSFPCYGIAINRTTGLHRDSKGVRAGLDIIGVLGSFVEGGDLEFPDLNLCLEWKPGCLGALDGYDFRHQVKDWSGGSRVTLISFCRESTWAALKLSPSISRPTIEECGNELMFAKGQRDTAQRLAAAASRRKHEKI</sequence>
<evidence type="ECO:0000313" key="3">
    <source>
        <dbReference type="Proteomes" id="UP000044841"/>
    </source>
</evidence>
<organism evidence="2 3">
    <name type="scientific">Rhizoctonia solani</name>
    <dbReference type="NCBI Taxonomy" id="456999"/>
    <lineage>
        <taxon>Eukaryota</taxon>
        <taxon>Fungi</taxon>
        <taxon>Dikarya</taxon>
        <taxon>Basidiomycota</taxon>
        <taxon>Agaricomycotina</taxon>
        <taxon>Agaricomycetes</taxon>
        <taxon>Cantharellales</taxon>
        <taxon>Ceratobasidiaceae</taxon>
        <taxon>Rhizoctonia</taxon>
    </lineage>
</organism>
<name>A0A0K6G0P1_9AGAM</name>
<evidence type="ECO:0000256" key="1">
    <source>
        <dbReference type="SAM" id="MobiDB-lite"/>
    </source>
</evidence>
<reference evidence="2 3" key="1">
    <citation type="submission" date="2015-07" db="EMBL/GenBank/DDBJ databases">
        <authorList>
            <person name="Noorani M."/>
        </authorList>
    </citation>
    <scope>NUCLEOTIDE SEQUENCE [LARGE SCALE GENOMIC DNA]</scope>
    <source>
        <strain evidence="2">BBA 69670</strain>
    </source>
</reference>
<keyword evidence="3" id="KW-1185">Reference proteome</keyword>
<accession>A0A0K6G0P1</accession>
<feature type="compositionally biased region" description="Basic residues" evidence="1">
    <location>
        <begin position="1"/>
        <end position="12"/>
    </location>
</feature>
<evidence type="ECO:0000313" key="2">
    <source>
        <dbReference type="EMBL" id="CUA72101.1"/>
    </source>
</evidence>
<dbReference type="AlphaFoldDB" id="A0A0K6G0P1"/>